<reference evidence="1 2" key="1">
    <citation type="journal article" date="2019" name="Nat. Ecol. Evol.">
        <title>Megaphylogeny resolves global patterns of mushroom evolution.</title>
        <authorList>
            <person name="Varga T."/>
            <person name="Krizsan K."/>
            <person name="Foldi C."/>
            <person name="Dima B."/>
            <person name="Sanchez-Garcia M."/>
            <person name="Sanchez-Ramirez S."/>
            <person name="Szollosi G.J."/>
            <person name="Szarkandi J.G."/>
            <person name="Papp V."/>
            <person name="Albert L."/>
            <person name="Andreopoulos W."/>
            <person name="Angelini C."/>
            <person name="Antonin V."/>
            <person name="Barry K.W."/>
            <person name="Bougher N.L."/>
            <person name="Buchanan P."/>
            <person name="Buyck B."/>
            <person name="Bense V."/>
            <person name="Catcheside P."/>
            <person name="Chovatia M."/>
            <person name="Cooper J."/>
            <person name="Damon W."/>
            <person name="Desjardin D."/>
            <person name="Finy P."/>
            <person name="Geml J."/>
            <person name="Haridas S."/>
            <person name="Hughes K."/>
            <person name="Justo A."/>
            <person name="Karasinski D."/>
            <person name="Kautmanova I."/>
            <person name="Kiss B."/>
            <person name="Kocsube S."/>
            <person name="Kotiranta H."/>
            <person name="LaButti K.M."/>
            <person name="Lechner B.E."/>
            <person name="Liimatainen K."/>
            <person name="Lipzen A."/>
            <person name="Lukacs Z."/>
            <person name="Mihaltcheva S."/>
            <person name="Morgado L.N."/>
            <person name="Niskanen T."/>
            <person name="Noordeloos M.E."/>
            <person name="Ohm R.A."/>
            <person name="Ortiz-Santana B."/>
            <person name="Ovrebo C."/>
            <person name="Racz N."/>
            <person name="Riley R."/>
            <person name="Savchenko A."/>
            <person name="Shiryaev A."/>
            <person name="Soop K."/>
            <person name="Spirin V."/>
            <person name="Szebenyi C."/>
            <person name="Tomsovsky M."/>
            <person name="Tulloss R.E."/>
            <person name="Uehling J."/>
            <person name="Grigoriev I.V."/>
            <person name="Vagvolgyi C."/>
            <person name="Papp T."/>
            <person name="Martin F.M."/>
            <person name="Miettinen O."/>
            <person name="Hibbett D.S."/>
            <person name="Nagy L.G."/>
        </authorList>
    </citation>
    <scope>NUCLEOTIDE SEQUENCE [LARGE SCALE GENOMIC DNA]</scope>
    <source>
        <strain evidence="1 2">NL-1719</strain>
    </source>
</reference>
<name>A0ACD3BFT9_9AGAR</name>
<evidence type="ECO:0000313" key="2">
    <source>
        <dbReference type="Proteomes" id="UP000308600"/>
    </source>
</evidence>
<sequence>MSLRIKLPAKPSDSESQTSATQPQRRKSTKRRLTVDSDEEHTDHIPSSPPSSSHPQKPQPGQSRRRQTPADDADVAREYHEEEYVEVTETRVSTTSSNKKQPPHSGPPPQKKKRVVASDEDFDGDEPLGEVPRDMETDEDYEDDFGFEAKKSHHKGKGRLKATKGGAGNKSGKGKAKGEVNDTETKEDGSAASSTLKRPRANTKYSEDTNVDVVGDSPPSQQQQQPTTLVTSPTTKEPSPAPPPPKKRKLPTIKKNKVVGSGPATPTTSQANAPNKSAPHPPGKAGAESTSAGPLAHMVQRKAALQGNTDVDLRNANVYAELFKGVRSFFWDCAVVLTLDLVVIVGRCASSWN</sequence>
<protein>
    <submittedName>
        <fullName evidence="1">Uncharacterized protein</fullName>
    </submittedName>
</protein>
<gene>
    <name evidence="1" type="ORF">BDN72DRAFT_235922</name>
</gene>
<accession>A0ACD3BFT9</accession>
<dbReference type="EMBL" id="ML208260">
    <property type="protein sequence ID" value="TFK76442.1"/>
    <property type="molecule type" value="Genomic_DNA"/>
</dbReference>
<dbReference type="Proteomes" id="UP000308600">
    <property type="component" value="Unassembled WGS sequence"/>
</dbReference>
<proteinExistence type="predicted"/>
<keyword evidence="2" id="KW-1185">Reference proteome</keyword>
<organism evidence="1 2">
    <name type="scientific">Pluteus cervinus</name>
    <dbReference type="NCBI Taxonomy" id="181527"/>
    <lineage>
        <taxon>Eukaryota</taxon>
        <taxon>Fungi</taxon>
        <taxon>Dikarya</taxon>
        <taxon>Basidiomycota</taxon>
        <taxon>Agaricomycotina</taxon>
        <taxon>Agaricomycetes</taxon>
        <taxon>Agaricomycetidae</taxon>
        <taxon>Agaricales</taxon>
        <taxon>Pluteineae</taxon>
        <taxon>Pluteaceae</taxon>
        <taxon>Pluteus</taxon>
    </lineage>
</organism>
<evidence type="ECO:0000313" key="1">
    <source>
        <dbReference type="EMBL" id="TFK76442.1"/>
    </source>
</evidence>